<sequence length="213" mass="23989">MLVSFLPPSLPYSPTPQAIFLVSIKYIRYMSCIYIYIISQVHDQPALLFLFLVPLPPRPPTLVPTLPPPDRPFSMTYQLQKRKVINPASPIPAKNTTVFLRRAFASLPVIYIHSPVPSPNSPSPNPSPRRPAVPVPIPIPVPSVQPSSPSLSQEKKNTTFQSVKKPDRQPPYKQKNNRKKRSKNVLPAESILVYTYMAMACGEISQKKNKQRK</sequence>
<accession>A0AAJ0BLF8</accession>
<feature type="compositionally biased region" description="Pro residues" evidence="1">
    <location>
        <begin position="117"/>
        <end position="143"/>
    </location>
</feature>
<proteinExistence type="predicted"/>
<gene>
    <name evidence="2" type="ORF">QBC47DRAFT_101119</name>
</gene>
<dbReference type="AlphaFoldDB" id="A0AAJ0BLF8"/>
<comment type="caution">
    <text evidence="2">The sequence shown here is derived from an EMBL/GenBank/DDBJ whole genome shotgun (WGS) entry which is preliminary data.</text>
</comment>
<dbReference type="Proteomes" id="UP001239445">
    <property type="component" value="Unassembled WGS sequence"/>
</dbReference>
<name>A0AAJ0BLF8_9PEZI</name>
<keyword evidence="3" id="KW-1185">Reference proteome</keyword>
<feature type="region of interest" description="Disordered" evidence="1">
    <location>
        <begin position="117"/>
        <end position="184"/>
    </location>
</feature>
<dbReference type="EMBL" id="MU839828">
    <property type="protein sequence ID" value="KAK1759259.1"/>
    <property type="molecule type" value="Genomic_DNA"/>
</dbReference>
<evidence type="ECO:0000313" key="2">
    <source>
        <dbReference type="EMBL" id="KAK1759259.1"/>
    </source>
</evidence>
<organism evidence="2 3">
    <name type="scientific">Echria macrotheca</name>
    <dbReference type="NCBI Taxonomy" id="438768"/>
    <lineage>
        <taxon>Eukaryota</taxon>
        <taxon>Fungi</taxon>
        <taxon>Dikarya</taxon>
        <taxon>Ascomycota</taxon>
        <taxon>Pezizomycotina</taxon>
        <taxon>Sordariomycetes</taxon>
        <taxon>Sordariomycetidae</taxon>
        <taxon>Sordariales</taxon>
        <taxon>Schizotheciaceae</taxon>
        <taxon>Echria</taxon>
    </lineage>
</organism>
<evidence type="ECO:0000313" key="3">
    <source>
        <dbReference type="Proteomes" id="UP001239445"/>
    </source>
</evidence>
<reference evidence="2" key="1">
    <citation type="submission" date="2023-06" db="EMBL/GenBank/DDBJ databases">
        <title>Genome-scale phylogeny and comparative genomics of the fungal order Sordariales.</title>
        <authorList>
            <consortium name="Lawrence Berkeley National Laboratory"/>
            <person name="Hensen N."/>
            <person name="Bonometti L."/>
            <person name="Westerberg I."/>
            <person name="Brannstrom I.O."/>
            <person name="Guillou S."/>
            <person name="Cros-Aarteil S."/>
            <person name="Calhoun S."/>
            <person name="Haridas S."/>
            <person name="Kuo A."/>
            <person name="Mondo S."/>
            <person name="Pangilinan J."/>
            <person name="Riley R."/>
            <person name="Labutti K."/>
            <person name="Andreopoulos B."/>
            <person name="Lipzen A."/>
            <person name="Chen C."/>
            <person name="Yanf M."/>
            <person name="Daum C."/>
            <person name="Ng V."/>
            <person name="Clum A."/>
            <person name="Steindorff A."/>
            <person name="Ohm R."/>
            <person name="Martin F."/>
            <person name="Silar P."/>
            <person name="Natvig D."/>
            <person name="Lalanne C."/>
            <person name="Gautier V."/>
            <person name="Ament-Velasquez S.L."/>
            <person name="Kruys A."/>
            <person name="Hutchinson M.I."/>
            <person name="Powell A.J."/>
            <person name="Barry K."/>
            <person name="Miller A.N."/>
            <person name="Grigoriev I.V."/>
            <person name="Debuchy R."/>
            <person name="Gladieux P."/>
            <person name="Thoren M.H."/>
            <person name="Johannesson H."/>
        </authorList>
    </citation>
    <scope>NUCLEOTIDE SEQUENCE</scope>
    <source>
        <strain evidence="2">PSN4</strain>
    </source>
</reference>
<protein>
    <submittedName>
        <fullName evidence="2">Uncharacterized protein</fullName>
    </submittedName>
</protein>
<evidence type="ECO:0000256" key="1">
    <source>
        <dbReference type="SAM" id="MobiDB-lite"/>
    </source>
</evidence>